<organism evidence="1 2">
    <name type="scientific">Cohnella nanjingensis</name>
    <dbReference type="NCBI Taxonomy" id="1387779"/>
    <lineage>
        <taxon>Bacteria</taxon>
        <taxon>Bacillati</taxon>
        <taxon>Bacillota</taxon>
        <taxon>Bacilli</taxon>
        <taxon>Bacillales</taxon>
        <taxon>Paenibacillaceae</taxon>
        <taxon>Cohnella</taxon>
    </lineage>
</organism>
<reference evidence="1 2" key="1">
    <citation type="submission" date="2020-08" db="EMBL/GenBank/DDBJ databases">
        <title>Cohnella phylogeny.</title>
        <authorList>
            <person name="Dunlap C."/>
        </authorList>
    </citation>
    <scope>NUCLEOTIDE SEQUENCE [LARGE SCALE GENOMIC DNA]</scope>
    <source>
        <strain evidence="1 2">DSM 28246</strain>
    </source>
</reference>
<comment type="caution">
    <text evidence="1">The sequence shown here is derived from an EMBL/GenBank/DDBJ whole genome shotgun (WGS) entry which is preliminary data.</text>
</comment>
<proteinExistence type="predicted"/>
<name>A0A7X0RV06_9BACL</name>
<evidence type="ECO:0000313" key="1">
    <source>
        <dbReference type="EMBL" id="MBB6672604.1"/>
    </source>
</evidence>
<dbReference type="RefSeq" id="WP_185144097.1">
    <property type="nucleotide sequence ID" value="NZ_JACJVP010000029.1"/>
</dbReference>
<accession>A0A7X0RV06</accession>
<dbReference type="AlphaFoldDB" id="A0A7X0RV06"/>
<gene>
    <name evidence="1" type="ORF">H7C19_18135</name>
</gene>
<keyword evidence="2" id="KW-1185">Reference proteome</keyword>
<protein>
    <submittedName>
        <fullName evidence="1">Uncharacterized protein</fullName>
    </submittedName>
</protein>
<evidence type="ECO:0000313" key="2">
    <source>
        <dbReference type="Proteomes" id="UP000547209"/>
    </source>
</evidence>
<dbReference type="EMBL" id="JACJVP010000029">
    <property type="protein sequence ID" value="MBB6672604.1"/>
    <property type="molecule type" value="Genomic_DNA"/>
</dbReference>
<dbReference type="Proteomes" id="UP000547209">
    <property type="component" value="Unassembled WGS sequence"/>
</dbReference>
<sequence length="96" mass="10725">MTNLARIIQMARDGEAISPKSMRDAIVALADENKRLTLLNDEKYNLLLRMKDEVDEFSRLIGIDPGTKTIEEQAREFNSILSKAKGVMSLIGEGSE</sequence>